<organism evidence="2 3">
    <name type="scientific">Lymnaea stagnalis</name>
    <name type="common">Great pond snail</name>
    <name type="synonym">Helix stagnalis</name>
    <dbReference type="NCBI Taxonomy" id="6523"/>
    <lineage>
        <taxon>Eukaryota</taxon>
        <taxon>Metazoa</taxon>
        <taxon>Spiralia</taxon>
        <taxon>Lophotrochozoa</taxon>
        <taxon>Mollusca</taxon>
        <taxon>Gastropoda</taxon>
        <taxon>Heterobranchia</taxon>
        <taxon>Euthyneura</taxon>
        <taxon>Panpulmonata</taxon>
        <taxon>Hygrophila</taxon>
        <taxon>Lymnaeoidea</taxon>
        <taxon>Lymnaeidae</taxon>
        <taxon>Lymnaea</taxon>
    </lineage>
</organism>
<evidence type="ECO:0000313" key="2">
    <source>
        <dbReference type="EMBL" id="CAL1528124.1"/>
    </source>
</evidence>
<comment type="caution">
    <text evidence="2">The sequence shown here is derived from an EMBL/GenBank/DDBJ whole genome shotgun (WGS) entry which is preliminary data.</text>
</comment>
<proteinExistence type="predicted"/>
<keyword evidence="1" id="KW-0732">Signal</keyword>
<gene>
    <name evidence="2" type="ORF">GSLYS_00002294001</name>
</gene>
<keyword evidence="3" id="KW-1185">Reference proteome</keyword>
<protein>
    <submittedName>
        <fullName evidence="2">Uncharacterized protein</fullName>
    </submittedName>
</protein>
<dbReference type="Proteomes" id="UP001497497">
    <property type="component" value="Unassembled WGS sequence"/>
</dbReference>
<dbReference type="EMBL" id="CAXITT010000027">
    <property type="protein sequence ID" value="CAL1528124.1"/>
    <property type="molecule type" value="Genomic_DNA"/>
</dbReference>
<evidence type="ECO:0000313" key="3">
    <source>
        <dbReference type="Proteomes" id="UP001497497"/>
    </source>
</evidence>
<evidence type="ECO:0000256" key="1">
    <source>
        <dbReference type="SAM" id="SignalP"/>
    </source>
</evidence>
<sequence length="138" mass="15218">MAVLLLASFLVVLSSAVSQTPPDRLGTLPGIPCEQTDIINMMGKCMMKFTQGHGVPVIAKMRKSITCDTAVLNCTAVMETRVCLANLNRKELSLPCRPYIDAVSDHQFAVFNIPCRVSHLRATCMNFFTKYGLTQFVC</sequence>
<feature type="signal peptide" evidence="1">
    <location>
        <begin position="1"/>
        <end position="18"/>
    </location>
</feature>
<feature type="chain" id="PRO_5043472194" evidence="1">
    <location>
        <begin position="19"/>
        <end position="138"/>
    </location>
</feature>
<reference evidence="2 3" key="1">
    <citation type="submission" date="2024-04" db="EMBL/GenBank/DDBJ databases">
        <authorList>
            <consortium name="Genoscope - CEA"/>
            <person name="William W."/>
        </authorList>
    </citation>
    <scope>NUCLEOTIDE SEQUENCE [LARGE SCALE GENOMIC DNA]</scope>
</reference>
<accession>A0AAV2H370</accession>
<dbReference type="AlphaFoldDB" id="A0AAV2H370"/>
<name>A0AAV2H370_LYMST</name>